<dbReference type="InterPro" id="IPR029058">
    <property type="entry name" value="AB_hydrolase_fold"/>
</dbReference>
<dbReference type="KEGG" id="acm:AciX9_0418"/>
<reference evidence="4" key="1">
    <citation type="submission" date="2011-01" db="EMBL/GenBank/DDBJ databases">
        <title>Complete sequence of chromosome of Acidobacterium sp. MP5ACTX9.</title>
        <authorList>
            <consortium name="US DOE Joint Genome Institute"/>
            <person name="Lucas S."/>
            <person name="Copeland A."/>
            <person name="Lapidus A."/>
            <person name="Cheng J.-F."/>
            <person name="Goodwin L."/>
            <person name="Pitluck S."/>
            <person name="Teshima H."/>
            <person name="Detter J.C."/>
            <person name="Han C."/>
            <person name="Tapia R."/>
            <person name="Land M."/>
            <person name="Hauser L."/>
            <person name="Kyrpides N."/>
            <person name="Ivanova N."/>
            <person name="Ovchinnikova G."/>
            <person name="Pagani I."/>
            <person name="Rawat S.R."/>
            <person name="Mannisto M."/>
            <person name="Haggblom M.M."/>
            <person name="Woyke T."/>
        </authorList>
    </citation>
    <scope>NUCLEOTIDE SEQUENCE [LARGE SCALE GENOMIC DNA]</scope>
    <source>
        <strain evidence="4">MP5ACTX9</strain>
    </source>
</reference>
<feature type="domain" description="Peptidase S9 prolyl oligopeptidase catalytic" evidence="2">
    <location>
        <begin position="397"/>
        <end position="606"/>
    </location>
</feature>
<dbReference type="MEROPS" id="S09.A77"/>
<dbReference type="EMBL" id="CP002480">
    <property type="protein sequence ID" value="ADW67490.1"/>
    <property type="molecule type" value="Genomic_DNA"/>
</dbReference>
<dbReference type="InterPro" id="IPR011042">
    <property type="entry name" value="6-blade_b-propeller_TolB-like"/>
</dbReference>
<dbReference type="AlphaFoldDB" id="E8WXF7"/>
<dbReference type="RefSeq" id="WP_013578818.1">
    <property type="nucleotide sequence ID" value="NC_015064.1"/>
</dbReference>
<protein>
    <submittedName>
        <fullName evidence="3">Peptidase S9 prolyl oligopeptidase</fullName>
    </submittedName>
</protein>
<dbReference type="HOGENOM" id="CLU_008615_3_1_0"/>
<evidence type="ECO:0000313" key="4">
    <source>
        <dbReference type="Proteomes" id="UP000000343"/>
    </source>
</evidence>
<keyword evidence="4" id="KW-1185">Reference proteome</keyword>
<evidence type="ECO:0000259" key="2">
    <source>
        <dbReference type="Pfam" id="PF00326"/>
    </source>
</evidence>
<dbReference type="Proteomes" id="UP000000343">
    <property type="component" value="Chromosome"/>
</dbReference>
<dbReference type="PANTHER" id="PTHR42776:SF27">
    <property type="entry name" value="DIPEPTIDYL PEPTIDASE FAMILY MEMBER 6"/>
    <property type="match status" value="1"/>
</dbReference>
<dbReference type="SUPFAM" id="SSF82171">
    <property type="entry name" value="DPP6 N-terminal domain-like"/>
    <property type="match status" value="1"/>
</dbReference>
<dbReference type="Gene3D" id="3.40.50.1820">
    <property type="entry name" value="alpha/beta hydrolase"/>
    <property type="match status" value="1"/>
</dbReference>
<organism evidence="4">
    <name type="scientific">Granulicella tundricola (strain ATCC BAA-1859 / DSM 23138 / MP5ACTX9)</name>
    <dbReference type="NCBI Taxonomy" id="1198114"/>
    <lineage>
        <taxon>Bacteria</taxon>
        <taxon>Pseudomonadati</taxon>
        <taxon>Acidobacteriota</taxon>
        <taxon>Terriglobia</taxon>
        <taxon>Terriglobales</taxon>
        <taxon>Acidobacteriaceae</taxon>
        <taxon>Granulicella</taxon>
    </lineage>
</organism>
<evidence type="ECO:0000313" key="3">
    <source>
        <dbReference type="EMBL" id="ADW67490.1"/>
    </source>
</evidence>
<sequence length="618" mass="68579">MSNPLIPPMIPRSVIFDHPQMDHAQLSPNGKMIAYLAPAAGKLSVWVRTIGQADDRVVAQDPRRPIPWAQWQGDGEHVLYLQDSEGDENYHLFRVNLLGGEPQDLTPGSNLRALPLALDYQFPNEGLVTLNARNARLMDVHRLDFAAKSNTLDTENPGDVLLWLADNELRVRAAVAQVADGSFVIRVRDADGSDWRLLDEIPFADGRPRLVAFSPDNQCLYVITAKDADTHRLVQYEVSSGAVTTLFEDPEYDVERVYIEPGTRKIGAVAILREKLVWTALSVSCEAALRSFKELDPGEFSFVAGTGRGDALILQCQGDIIPDKYYLYDLEQHSASLLFHTRPKLLDYTLAAMKPITCTARDGLQLSGYLTLPVGIEPHGLPTVLYVHGGPWHRDRWGFDPVVQWLANRGYAVLQVNFRGSTGYGKAFLNAGNREWAGTMRTDLLDAHDWAIAEGYADPERFAIFGMSYGGYATLTALAWTPDAFCCGIDVVGPSDLTTFMASIPSYWEPMRKLLEERVGDNDDFLKSQSPLYRASAIRAPLLIAQGANDPRVKKRESDQIVDALRESGTEVEYLVYENEGHGLAHQENLHHFAGVAEMFLARHLGGRAEAPPDLPGQ</sequence>
<dbReference type="eggNOG" id="COG1506">
    <property type="taxonomic scope" value="Bacteria"/>
</dbReference>
<dbReference type="InterPro" id="IPR001375">
    <property type="entry name" value="Peptidase_S9_cat"/>
</dbReference>
<evidence type="ECO:0000256" key="1">
    <source>
        <dbReference type="ARBA" id="ARBA00022801"/>
    </source>
</evidence>
<accession>E8WXF7</accession>
<keyword evidence="1" id="KW-0378">Hydrolase</keyword>
<dbReference type="OrthoDB" id="108903at2"/>
<dbReference type="GO" id="GO:0006508">
    <property type="term" value="P:proteolysis"/>
    <property type="evidence" value="ECO:0007669"/>
    <property type="project" value="InterPro"/>
</dbReference>
<dbReference type="Gene3D" id="2.120.10.30">
    <property type="entry name" value="TolB, C-terminal domain"/>
    <property type="match status" value="1"/>
</dbReference>
<name>E8WXF7_GRATM</name>
<gene>
    <name evidence="3" type="ordered locus">AciX9_0418</name>
</gene>
<dbReference type="SUPFAM" id="SSF53474">
    <property type="entry name" value="alpha/beta-Hydrolases"/>
    <property type="match status" value="1"/>
</dbReference>
<dbReference type="GO" id="GO:0004252">
    <property type="term" value="F:serine-type endopeptidase activity"/>
    <property type="evidence" value="ECO:0007669"/>
    <property type="project" value="TreeGrafter"/>
</dbReference>
<dbReference type="PANTHER" id="PTHR42776">
    <property type="entry name" value="SERINE PEPTIDASE S9 FAMILY MEMBER"/>
    <property type="match status" value="1"/>
</dbReference>
<proteinExistence type="predicted"/>
<dbReference type="PaxDb" id="1198114-AciX9_0418"/>
<dbReference type="Pfam" id="PF00326">
    <property type="entry name" value="Peptidase_S9"/>
    <property type="match status" value="1"/>
</dbReference>
<dbReference type="STRING" id="1198114.AciX9_0418"/>